<sequence>MGGTDTGNASQYLRSPAGAVPTYALTYFFLMLKVILDIGRS</sequence>
<accession>A0A396H1X3</accession>
<keyword evidence="1" id="KW-0472">Membrane</keyword>
<gene>
    <name evidence="2" type="ORF">MtrunA17_Chr7g0252181</name>
</gene>
<evidence type="ECO:0000313" key="2">
    <source>
        <dbReference type="EMBL" id="RHN47362.1"/>
    </source>
</evidence>
<name>A0A396H1X3_MEDTR</name>
<dbReference type="Gramene" id="rna41954">
    <property type="protein sequence ID" value="RHN47362.1"/>
    <property type="gene ID" value="gene41954"/>
</dbReference>
<dbReference type="AlphaFoldDB" id="A0A396H1X3"/>
<dbReference type="EMBL" id="PSQE01000007">
    <property type="protein sequence ID" value="RHN47362.1"/>
    <property type="molecule type" value="Genomic_DNA"/>
</dbReference>
<protein>
    <recommendedName>
        <fullName evidence="3">Transmembrane protein</fullName>
    </recommendedName>
</protein>
<proteinExistence type="predicted"/>
<keyword evidence="1" id="KW-0812">Transmembrane</keyword>
<keyword evidence="1" id="KW-1133">Transmembrane helix</keyword>
<organism evidence="2">
    <name type="scientific">Medicago truncatula</name>
    <name type="common">Barrel medic</name>
    <name type="synonym">Medicago tribuloides</name>
    <dbReference type="NCBI Taxonomy" id="3880"/>
    <lineage>
        <taxon>Eukaryota</taxon>
        <taxon>Viridiplantae</taxon>
        <taxon>Streptophyta</taxon>
        <taxon>Embryophyta</taxon>
        <taxon>Tracheophyta</taxon>
        <taxon>Spermatophyta</taxon>
        <taxon>Magnoliopsida</taxon>
        <taxon>eudicotyledons</taxon>
        <taxon>Gunneridae</taxon>
        <taxon>Pentapetalae</taxon>
        <taxon>rosids</taxon>
        <taxon>fabids</taxon>
        <taxon>Fabales</taxon>
        <taxon>Fabaceae</taxon>
        <taxon>Papilionoideae</taxon>
        <taxon>50 kb inversion clade</taxon>
        <taxon>NPAAA clade</taxon>
        <taxon>Hologalegina</taxon>
        <taxon>IRL clade</taxon>
        <taxon>Trifolieae</taxon>
        <taxon>Medicago</taxon>
    </lineage>
</organism>
<evidence type="ECO:0000256" key="1">
    <source>
        <dbReference type="SAM" id="Phobius"/>
    </source>
</evidence>
<comment type="caution">
    <text evidence="2">The sequence shown here is derived from an EMBL/GenBank/DDBJ whole genome shotgun (WGS) entry which is preliminary data.</text>
</comment>
<dbReference type="Proteomes" id="UP000265566">
    <property type="component" value="Chromosome 7"/>
</dbReference>
<evidence type="ECO:0008006" key="3">
    <source>
        <dbReference type="Google" id="ProtNLM"/>
    </source>
</evidence>
<reference evidence="2" key="1">
    <citation type="journal article" date="2018" name="Nat. Plants">
        <title>Whole-genome landscape of Medicago truncatula symbiotic genes.</title>
        <authorList>
            <person name="Pecrix Y."/>
            <person name="Gamas P."/>
            <person name="Carrere S."/>
        </authorList>
    </citation>
    <scope>NUCLEOTIDE SEQUENCE</scope>
    <source>
        <tissue evidence="2">Leaves</tissue>
    </source>
</reference>
<feature type="transmembrane region" description="Helical" evidence="1">
    <location>
        <begin position="20"/>
        <end position="39"/>
    </location>
</feature>